<comment type="caution">
    <text evidence="1">The sequence shown here is derived from an EMBL/GenBank/DDBJ whole genome shotgun (WGS) entry which is preliminary data.</text>
</comment>
<dbReference type="RefSeq" id="WP_380688150.1">
    <property type="nucleotide sequence ID" value="NZ_JBHRSS010000003.1"/>
</dbReference>
<dbReference type="Proteomes" id="UP001595462">
    <property type="component" value="Unassembled WGS sequence"/>
</dbReference>
<proteinExistence type="predicted"/>
<organism evidence="1 2">
    <name type="scientific">Salinisphaera aquimarina</name>
    <dbReference type="NCBI Taxonomy" id="2094031"/>
    <lineage>
        <taxon>Bacteria</taxon>
        <taxon>Pseudomonadati</taxon>
        <taxon>Pseudomonadota</taxon>
        <taxon>Gammaproteobacteria</taxon>
        <taxon>Salinisphaerales</taxon>
        <taxon>Salinisphaeraceae</taxon>
        <taxon>Salinisphaera</taxon>
    </lineage>
</organism>
<dbReference type="CDD" id="cd22784">
    <property type="entry name" value="DPBB_MltA_YuiC-like"/>
    <property type="match status" value="1"/>
</dbReference>
<protein>
    <submittedName>
        <fullName evidence="1">3D domain-containing protein</fullName>
    </submittedName>
</protein>
<evidence type="ECO:0000313" key="1">
    <source>
        <dbReference type="EMBL" id="MFC3103787.1"/>
    </source>
</evidence>
<sequence>MNTIGTRSPAGIAVTIGTLMLGMIGPGTGHADDTASWETMEVTATSFTLAEEETKRGNVGLTAFGDQLKPTSKAVAVSRDLIDEGLTHGTKIRIEGLPGTYTVQDKMHRRWRDKIDILFAKKQRARNWGRQKVEIQYLVPDGE</sequence>
<accession>A0ABV7EQ21</accession>
<dbReference type="EMBL" id="JBHRSS010000003">
    <property type="protein sequence ID" value="MFC3103787.1"/>
    <property type="molecule type" value="Genomic_DNA"/>
</dbReference>
<evidence type="ECO:0000313" key="2">
    <source>
        <dbReference type="Proteomes" id="UP001595462"/>
    </source>
</evidence>
<gene>
    <name evidence="1" type="ORF">ACFOSU_07775</name>
</gene>
<reference evidence="2" key="1">
    <citation type="journal article" date="2019" name="Int. J. Syst. Evol. Microbiol.">
        <title>The Global Catalogue of Microorganisms (GCM) 10K type strain sequencing project: providing services to taxonomists for standard genome sequencing and annotation.</title>
        <authorList>
            <consortium name="The Broad Institute Genomics Platform"/>
            <consortium name="The Broad Institute Genome Sequencing Center for Infectious Disease"/>
            <person name="Wu L."/>
            <person name="Ma J."/>
        </authorList>
    </citation>
    <scope>NUCLEOTIDE SEQUENCE [LARGE SCALE GENOMIC DNA]</scope>
    <source>
        <strain evidence="2">KCTC 52640</strain>
    </source>
</reference>
<name>A0ABV7EQ21_9GAMM</name>
<keyword evidence="2" id="KW-1185">Reference proteome</keyword>